<evidence type="ECO:0000313" key="1">
    <source>
        <dbReference type="EMBL" id="KAJ6022360.1"/>
    </source>
</evidence>
<sequence>MAAVVSFAADRSFEKTAEQWTQCSDIADDHTDSVLCKTPDNHIGDGDGEEKVFLIGEVDRVLEPNTGGKRGPAEF</sequence>
<name>A0AAD6N1I4_PENCN</name>
<evidence type="ECO:0000313" key="2">
    <source>
        <dbReference type="Proteomes" id="UP001219568"/>
    </source>
</evidence>
<dbReference type="EMBL" id="JAQJZL010000016">
    <property type="protein sequence ID" value="KAJ6022360.1"/>
    <property type="molecule type" value="Genomic_DNA"/>
</dbReference>
<organism evidence="1 2">
    <name type="scientific">Penicillium canescens</name>
    <dbReference type="NCBI Taxonomy" id="5083"/>
    <lineage>
        <taxon>Eukaryota</taxon>
        <taxon>Fungi</taxon>
        <taxon>Dikarya</taxon>
        <taxon>Ascomycota</taxon>
        <taxon>Pezizomycotina</taxon>
        <taxon>Eurotiomycetes</taxon>
        <taxon>Eurotiomycetidae</taxon>
        <taxon>Eurotiales</taxon>
        <taxon>Aspergillaceae</taxon>
        <taxon>Penicillium</taxon>
    </lineage>
</organism>
<reference evidence="1" key="1">
    <citation type="journal article" date="2023" name="IMA Fungus">
        <title>Comparative genomic study of the Penicillium genus elucidates a diverse pangenome and 15 lateral gene transfer events.</title>
        <authorList>
            <person name="Petersen C."/>
            <person name="Sorensen T."/>
            <person name="Nielsen M.R."/>
            <person name="Sondergaard T.E."/>
            <person name="Sorensen J.L."/>
            <person name="Fitzpatrick D.A."/>
            <person name="Frisvad J.C."/>
            <person name="Nielsen K.L."/>
        </authorList>
    </citation>
    <scope>NUCLEOTIDE SEQUENCE</scope>
    <source>
        <strain evidence="1">IBT 15450</strain>
    </source>
</reference>
<dbReference type="Proteomes" id="UP001219568">
    <property type="component" value="Unassembled WGS sequence"/>
</dbReference>
<reference evidence="1" key="2">
    <citation type="submission" date="2023-01" db="EMBL/GenBank/DDBJ databases">
        <authorList>
            <person name="Petersen C."/>
        </authorList>
    </citation>
    <scope>NUCLEOTIDE SEQUENCE</scope>
    <source>
        <strain evidence="1">IBT 15450</strain>
    </source>
</reference>
<dbReference type="AlphaFoldDB" id="A0AAD6N1I4"/>
<gene>
    <name evidence="1" type="ORF">N7460_012755</name>
</gene>
<protein>
    <submittedName>
        <fullName evidence="1">Uncharacterized protein</fullName>
    </submittedName>
</protein>
<keyword evidence="2" id="KW-1185">Reference proteome</keyword>
<comment type="caution">
    <text evidence="1">The sequence shown here is derived from an EMBL/GenBank/DDBJ whole genome shotgun (WGS) entry which is preliminary data.</text>
</comment>
<proteinExistence type="predicted"/>
<accession>A0AAD6N1I4</accession>